<gene>
    <name evidence="2" type="ORF">QE152_g9861</name>
</gene>
<name>A0AAW1LX83_POPJA</name>
<protein>
    <submittedName>
        <fullName evidence="2">Uncharacterized protein</fullName>
    </submittedName>
</protein>
<feature type="compositionally biased region" description="Basic residues" evidence="1">
    <location>
        <begin position="25"/>
        <end position="38"/>
    </location>
</feature>
<dbReference type="Proteomes" id="UP001458880">
    <property type="component" value="Unassembled WGS sequence"/>
</dbReference>
<accession>A0AAW1LX83</accession>
<evidence type="ECO:0000313" key="2">
    <source>
        <dbReference type="EMBL" id="KAK9738496.1"/>
    </source>
</evidence>
<dbReference type="AlphaFoldDB" id="A0AAW1LX83"/>
<evidence type="ECO:0000256" key="1">
    <source>
        <dbReference type="SAM" id="MobiDB-lite"/>
    </source>
</evidence>
<dbReference type="EMBL" id="JASPKY010000086">
    <property type="protein sequence ID" value="KAK9738496.1"/>
    <property type="molecule type" value="Genomic_DNA"/>
</dbReference>
<comment type="caution">
    <text evidence="2">The sequence shown here is derived from an EMBL/GenBank/DDBJ whole genome shotgun (WGS) entry which is preliminary data.</text>
</comment>
<evidence type="ECO:0000313" key="3">
    <source>
        <dbReference type="Proteomes" id="UP001458880"/>
    </source>
</evidence>
<proteinExistence type="predicted"/>
<keyword evidence="3" id="KW-1185">Reference proteome</keyword>
<feature type="region of interest" description="Disordered" evidence="1">
    <location>
        <begin position="16"/>
        <end position="38"/>
    </location>
</feature>
<reference evidence="2 3" key="1">
    <citation type="journal article" date="2024" name="BMC Genomics">
        <title>De novo assembly and annotation of Popillia japonica's genome with initial clues to its potential as an invasive pest.</title>
        <authorList>
            <person name="Cucini C."/>
            <person name="Boschi S."/>
            <person name="Funari R."/>
            <person name="Cardaioli E."/>
            <person name="Iannotti N."/>
            <person name="Marturano G."/>
            <person name="Paoli F."/>
            <person name="Bruttini M."/>
            <person name="Carapelli A."/>
            <person name="Frati F."/>
            <person name="Nardi F."/>
        </authorList>
    </citation>
    <scope>NUCLEOTIDE SEQUENCE [LARGE SCALE GENOMIC DNA]</scope>
    <source>
        <strain evidence="2">DMR45628</strain>
    </source>
</reference>
<organism evidence="2 3">
    <name type="scientific">Popillia japonica</name>
    <name type="common">Japanese beetle</name>
    <dbReference type="NCBI Taxonomy" id="7064"/>
    <lineage>
        <taxon>Eukaryota</taxon>
        <taxon>Metazoa</taxon>
        <taxon>Ecdysozoa</taxon>
        <taxon>Arthropoda</taxon>
        <taxon>Hexapoda</taxon>
        <taxon>Insecta</taxon>
        <taxon>Pterygota</taxon>
        <taxon>Neoptera</taxon>
        <taxon>Endopterygota</taxon>
        <taxon>Coleoptera</taxon>
        <taxon>Polyphaga</taxon>
        <taxon>Scarabaeiformia</taxon>
        <taxon>Scarabaeidae</taxon>
        <taxon>Rutelinae</taxon>
        <taxon>Popillia</taxon>
    </lineage>
</organism>
<sequence length="99" mass="11588">MKFKPQFAMTISSHFGSAKSNKNFPNRKRGQRKLERKRNHLNARVSFENFKLRSINFVMHNIKIPLRFYAAGNLPTKGVIPIFRGSRQIFCSKCAWQIC</sequence>